<dbReference type="RefSeq" id="WP_186912773.1">
    <property type="nucleotide sequence ID" value="NZ_JACOFV010000010.1"/>
</dbReference>
<reference evidence="3" key="1">
    <citation type="submission" date="2020-08" db="EMBL/GenBank/DDBJ databases">
        <title>Novel species isolated from subtropical streams in China.</title>
        <authorList>
            <person name="Lu H."/>
        </authorList>
    </citation>
    <scope>NUCLEOTIDE SEQUENCE</scope>
    <source>
        <strain evidence="3">KACC 12607</strain>
    </source>
</reference>
<name>A0A923KPG3_9BURK</name>
<proteinExistence type="predicted"/>
<organism evidence="3 4">
    <name type="scientific">Undibacterium jejuense</name>
    <dbReference type="NCBI Taxonomy" id="1344949"/>
    <lineage>
        <taxon>Bacteria</taxon>
        <taxon>Pseudomonadati</taxon>
        <taxon>Pseudomonadota</taxon>
        <taxon>Betaproteobacteria</taxon>
        <taxon>Burkholderiales</taxon>
        <taxon>Oxalobacteraceae</taxon>
        <taxon>Undibacterium</taxon>
    </lineage>
</organism>
<keyword evidence="2" id="KW-0732">Signal</keyword>
<sequence length="90" mass="9795">MHRIAAEPEKAENIVIKKISKACILLLLVPTFAFAQTSVFKCVENGHTVWSEYPCKAQGKAVKVKPLTNGKQKNAQGVDTLKSNDKGVGK</sequence>
<comment type="caution">
    <text evidence="3">The sequence shown here is derived from an EMBL/GenBank/DDBJ whole genome shotgun (WGS) entry which is preliminary data.</text>
</comment>
<protein>
    <submittedName>
        <fullName evidence="3">DUF4124 domain-containing protein</fullName>
    </submittedName>
</protein>
<evidence type="ECO:0000313" key="3">
    <source>
        <dbReference type="EMBL" id="MBC3862828.1"/>
    </source>
</evidence>
<feature type="signal peptide" evidence="2">
    <location>
        <begin position="1"/>
        <end position="35"/>
    </location>
</feature>
<evidence type="ECO:0000256" key="1">
    <source>
        <dbReference type="SAM" id="MobiDB-lite"/>
    </source>
</evidence>
<dbReference type="Proteomes" id="UP000634011">
    <property type="component" value="Unassembled WGS sequence"/>
</dbReference>
<dbReference type="AlphaFoldDB" id="A0A923KPG3"/>
<evidence type="ECO:0000256" key="2">
    <source>
        <dbReference type="SAM" id="SignalP"/>
    </source>
</evidence>
<feature type="region of interest" description="Disordered" evidence="1">
    <location>
        <begin position="66"/>
        <end position="90"/>
    </location>
</feature>
<evidence type="ECO:0000313" key="4">
    <source>
        <dbReference type="Proteomes" id="UP000634011"/>
    </source>
</evidence>
<feature type="chain" id="PRO_5037803964" evidence="2">
    <location>
        <begin position="36"/>
        <end position="90"/>
    </location>
</feature>
<accession>A0A923KPG3</accession>
<dbReference type="EMBL" id="JACOFV010000010">
    <property type="protein sequence ID" value="MBC3862828.1"/>
    <property type="molecule type" value="Genomic_DNA"/>
</dbReference>
<keyword evidence="4" id="KW-1185">Reference proteome</keyword>
<gene>
    <name evidence="3" type="ORF">H8K32_12000</name>
</gene>